<evidence type="ECO:0000313" key="3">
    <source>
        <dbReference type="Proteomes" id="UP000000674"/>
    </source>
</evidence>
<proteinExistence type="predicted"/>
<reference evidence="2 3" key="1">
    <citation type="submission" date="2006-10" db="EMBL/GenBank/DDBJ databases">
        <title>Complete sequence of Methanosaeta thermophila PT.</title>
        <authorList>
            <consortium name="US DOE Joint Genome Institute"/>
            <person name="Copeland A."/>
            <person name="Lucas S."/>
            <person name="Lapidus A."/>
            <person name="Barry K."/>
            <person name="Detter J.C."/>
            <person name="Glavina del Rio T."/>
            <person name="Hammon N."/>
            <person name="Israni S."/>
            <person name="Pitluck S."/>
            <person name="Chain P."/>
            <person name="Malfatti S."/>
            <person name="Shin M."/>
            <person name="Vergez L."/>
            <person name="Schmutz J."/>
            <person name="Larimer F."/>
            <person name="Land M."/>
            <person name="Hauser L."/>
            <person name="Kyrpides N."/>
            <person name="Kim E."/>
            <person name="Smith K.S."/>
            <person name="Ingram-Smith C."/>
            <person name="Richardson P."/>
        </authorList>
    </citation>
    <scope>NUCLEOTIDE SEQUENCE [LARGE SCALE GENOMIC DNA]</scope>
    <source>
        <strain evidence="3">DSM 6194 / JCM 14653 / NBRC 101360 / PT</strain>
    </source>
</reference>
<dbReference type="GO" id="GO:0005525">
    <property type="term" value="F:GTP binding"/>
    <property type="evidence" value="ECO:0007669"/>
    <property type="project" value="InterPro"/>
</dbReference>
<dbReference type="PANTHER" id="PTHR40072">
    <property type="entry name" value="MOLYBDOPTERIN-GUANINE DINUCLEOTIDE BIOSYNTHESIS ADAPTER PROTEIN-RELATED"/>
    <property type="match status" value="1"/>
</dbReference>
<dbReference type="HOGENOM" id="CLU_068199_3_1_2"/>
<dbReference type="InterPro" id="IPR004435">
    <property type="entry name" value="MobB_dom"/>
</dbReference>
<keyword evidence="3" id="KW-1185">Reference proteome</keyword>
<dbReference type="STRING" id="349307.Mthe_0326"/>
<dbReference type="Gene3D" id="3.40.50.300">
    <property type="entry name" value="P-loop containing nucleotide triphosphate hydrolases"/>
    <property type="match status" value="1"/>
</dbReference>
<dbReference type="OrthoDB" id="45235at2157"/>
<dbReference type="PANTHER" id="PTHR40072:SF1">
    <property type="entry name" value="MOLYBDOPTERIN-GUANINE DINUCLEOTIDE BIOSYNTHESIS ADAPTER PROTEIN"/>
    <property type="match status" value="1"/>
</dbReference>
<sequence>MKVVAVVGHHKSGKTTLIEALVKSLKRHGRVGTVKHMPGHHVDQGDTHRHLMAGADVVIGLGLGQIVVTPKGSLESALEEMRSRGIDFVILEGFKSSQYPKIVIGGIDVQNKICDVHDVNDAAVEHLVEMILSL</sequence>
<dbReference type="InterPro" id="IPR052539">
    <property type="entry name" value="MGD_biosynthesis_adapter"/>
</dbReference>
<dbReference type="GO" id="GO:0006777">
    <property type="term" value="P:Mo-molybdopterin cofactor biosynthetic process"/>
    <property type="evidence" value="ECO:0007669"/>
    <property type="project" value="InterPro"/>
</dbReference>
<protein>
    <submittedName>
        <fullName evidence="2">Molybdopterin-guanine dinucleotide biosynthesis protein B</fullName>
    </submittedName>
</protein>
<dbReference type="NCBIfam" id="TIGR00176">
    <property type="entry name" value="mobB"/>
    <property type="match status" value="1"/>
</dbReference>
<dbReference type="Pfam" id="PF03205">
    <property type="entry name" value="MobB"/>
    <property type="match status" value="1"/>
</dbReference>
<dbReference type="InterPro" id="IPR027417">
    <property type="entry name" value="P-loop_NTPase"/>
</dbReference>
<dbReference type="Proteomes" id="UP000000674">
    <property type="component" value="Chromosome"/>
</dbReference>
<dbReference type="KEGG" id="mtp:Mthe_0326"/>
<accession>A0B5Z6</accession>
<evidence type="ECO:0000259" key="1">
    <source>
        <dbReference type="Pfam" id="PF03205"/>
    </source>
</evidence>
<gene>
    <name evidence="2" type="ordered locus">Mthe_0326</name>
</gene>
<evidence type="ECO:0000313" key="2">
    <source>
        <dbReference type="EMBL" id="ABK14120.1"/>
    </source>
</evidence>
<feature type="domain" description="Molybdopterin-guanine dinucleotide biosynthesis protein B (MobB)" evidence="1">
    <location>
        <begin position="3"/>
        <end position="105"/>
    </location>
</feature>
<dbReference type="AlphaFoldDB" id="A0B5Z6"/>
<dbReference type="EMBL" id="CP000477">
    <property type="protein sequence ID" value="ABK14120.1"/>
    <property type="molecule type" value="Genomic_DNA"/>
</dbReference>
<name>A0B5Z6_METTP</name>
<dbReference type="SUPFAM" id="SSF52540">
    <property type="entry name" value="P-loop containing nucleoside triphosphate hydrolases"/>
    <property type="match status" value="1"/>
</dbReference>
<organism evidence="2 3">
    <name type="scientific">Methanothrix thermoacetophila (strain DSM 6194 / JCM 14653 / NBRC 101360 / PT)</name>
    <name type="common">Methanosaeta thermophila</name>
    <dbReference type="NCBI Taxonomy" id="349307"/>
    <lineage>
        <taxon>Archaea</taxon>
        <taxon>Methanobacteriati</taxon>
        <taxon>Methanobacteriota</taxon>
        <taxon>Stenosarchaea group</taxon>
        <taxon>Methanomicrobia</taxon>
        <taxon>Methanotrichales</taxon>
        <taxon>Methanotrichaceae</taxon>
        <taxon>Methanothrix</taxon>
    </lineage>
</organism>